<dbReference type="HOGENOM" id="CLU_007383_1_7_9"/>
<keyword evidence="4" id="KW-1185">Reference proteome</keyword>
<dbReference type="STRING" id="767817.Desgi_3423"/>
<dbReference type="InterPro" id="IPR036291">
    <property type="entry name" value="NAD(P)-bd_dom_sf"/>
</dbReference>
<feature type="domain" description="NAD-dependent epimerase/dehydratase" evidence="2">
    <location>
        <begin position="3"/>
        <end position="241"/>
    </location>
</feature>
<evidence type="ECO:0000259" key="2">
    <source>
        <dbReference type="Pfam" id="PF01370"/>
    </source>
</evidence>
<organism evidence="3 4">
    <name type="scientific">Desulfoscipio gibsoniae DSM 7213</name>
    <dbReference type="NCBI Taxonomy" id="767817"/>
    <lineage>
        <taxon>Bacteria</taxon>
        <taxon>Bacillati</taxon>
        <taxon>Bacillota</taxon>
        <taxon>Clostridia</taxon>
        <taxon>Eubacteriales</taxon>
        <taxon>Desulfallaceae</taxon>
        <taxon>Desulfoscipio</taxon>
    </lineage>
</organism>
<dbReference type="Gene3D" id="3.40.50.720">
    <property type="entry name" value="NAD(P)-binding Rossmann-like Domain"/>
    <property type="match status" value="1"/>
</dbReference>
<sequence length="318" mass="35243">MNVLVTGATGFVGSYLTRRLVEMKIKGKGHTPIDVHIFTRSQSNKWRIVDLLGHVTNHDVDLRDAGAVEKAVAQIGPQVIYHLATYGGFKSQRETSAIIESNFMGTVNLLRACEKIGFNYFINTGSSSEYGIKENPMRESDILEPVGDYGVSKAAATLYCRSMALEKGLPIITMRLFSPYGSWDDPQRLIPHVIISLLRGEPPKLSTPKSVRDFIYIDDVLDAFLKVIAVPVSGGEIYNVGSGVQYSIGEVVDMIIKIIGNGLEPMWGKVNDRRPEPGSWVADMNKAGTELSWFPATSLETGLKKTVQWFRENLDLYP</sequence>
<comment type="similarity">
    <text evidence="1">Belongs to the NAD(P)-dependent epimerase/dehydratase family.</text>
</comment>
<gene>
    <name evidence="3" type="ORF">Desgi_3423</name>
</gene>
<dbReference type="Proteomes" id="UP000013520">
    <property type="component" value="Chromosome"/>
</dbReference>
<name>R4KT42_9FIRM</name>
<dbReference type="InterPro" id="IPR020904">
    <property type="entry name" value="Sc_DH/Rdtase_CS"/>
</dbReference>
<dbReference type="EMBL" id="CP003273">
    <property type="protein sequence ID" value="AGL02766.1"/>
    <property type="molecule type" value="Genomic_DNA"/>
</dbReference>
<evidence type="ECO:0000313" key="3">
    <source>
        <dbReference type="EMBL" id="AGL02766.1"/>
    </source>
</evidence>
<proteinExistence type="inferred from homology"/>
<accession>R4KT42</accession>
<dbReference type="Pfam" id="PF01370">
    <property type="entry name" value="Epimerase"/>
    <property type="match status" value="1"/>
</dbReference>
<evidence type="ECO:0000313" key="4">
    <source>
        <dbReference type="Proteomes" id="UP000013520"/>
    </source>
</evidence>
<dbReference type="InterPro" id="IPR001509">
    <property type="entry name" value="Epimerase_deHydtase"/>
</dbReference>
<reference evidence="3 4" key="1">
    <citation type="submission" date="2012-01" db="EMBL/GenBank/DDBJ databases">
        <title>Complete sequence of Desulfotomaculum gibsoniae DSM 7213.</title>
        <authorList>
            <consortium name="US DOE Joint Genome Institute"/>
            <person name="Lucas S."/>
            <person name="Han J."/>
            <person name="Lapidus A."/>
            <person name="Cheng J.-F."/>
            <person name="Goodwin L."/>
            <person name="Pitluck S."/>
            <person name="Peters L."/>
            <person name="Ovchinnikova G."/>
            <person name="Teshima H."/>
            <person name="Detter J.C."/>
            <person name="Han C."/>
            <person name="Tapia R."/>
            <person name="Land M."/>
            <person name="Hauser L."/>
            <person name="Kyrpides N."/>
            <person name="Ivanova N."/>
            <person name="Pagani I."/>
            <person name="Parshina S."/>
            <person name="Plugge C."/>
            <person name="Muyzer G."/>
            <person name="Kuever J."/>
            <person name="Ivanova A."/>
            <person name="Nazina T."/>
            <person name="Klenk H.-P."/>
            <person name="Brambilla E."/>
            <person name="Spring S."/>
            <person name="Stams A.F."/>
            <person name="Woyke T."/>
        </authorList>
    </citation>
    <scope>NUCLEOTIDE SEQUENCE [LARGE SCALE GENOMIC DNA]</scope>
    <source>
        <strain evidence="3 4">DSM 7213</strain>
    </source>
</reference>
<evidence type="ECO:0000256" key="1">
    <source>
        <dbReference type="ARBA" id="ARBA00007637"/>
    </source>
</evidence>
<dbReference type="OrthoDB" id="244102at2"/>
<protein>
    <submittedName>
        <fullName evidence="3">Nucleoside-diphosphate-sugar epimerase</fullName>
    </submittedName>
</protein>
<dbReference type="eggNOG" id="COG0451">
    <property type="taxonomic scope" value="Bacteria"/>
</dbReference>
<dbReference type="PANTHER" id="PTHR43000">
    <property type="entry name" value="DTDP-D-GLUCOSE 4,6-DEHYDRATASE-RELATED"/>
    <property type="match status" value="1"/>
</dbReference>
<dbReference type="AlphaFoldDB" id="R4KT42"/>
<dbReference type="SUPFAM" id="SSF51735">
    <property type="entry name" value="NAD(P)-binding Rossmann-fold domains"/>
    <property type="match status" value="1"/>
</dbReference>
<dbReference type="PROSITE" id="PS00061">
    <property type="entry name" value="ADH_SHORT"/>
    <property type="match status" value="1"/>
</dbReference>
<dbReference type="KEGG" id="dgi:Desgi_3423"/>
<dbReference type="RefSeq" id="WP_006524575.1">
    <property type="nucleotide sequence ID" value="NC_021184.1"/>
</dbReference>